<accession>A0A0C2S2F4</accession>
<evidence type="ECO:0000256" key="1">
    <source>
        <dbReference type="SAM" id="MobiDB-lite"/>
    </source>
</evidence>
<dbReference type="InParanoid" id="A0A0C2S2F4"/>
<organism evidence="2 3">
    <name type="scientific">Amanita muscaria (strain Koide BX008)</name>
    <dbReference type="NCBI Taxonomy" id="946122"/>
    <lineage>
        <taxon>Eukaryota</taxon>
        <taxon>Fungi</taxon>
        <taxon>Dikarya</taxon>
        <taxon>Basidiomycota</taxon>
        <taxon>Agaricomycotina</taxon>
        <taxon>Agaricomycetes</taxon>
        <taxon>Agaricomycetidae</taxon>
        <taxon>Agaricales</taxon>
        <taxon>Pluteineae</taxon>
        <taxon>Amanitaceae</taxon>
        <taxon>Amanita</taxon>
    </lineage>
</organism>
<dbReference type="EMBL" id="KN818397">
    <property type="protein sequence ID" value="KIL56840.1"/>
    <property type="molecule type" value="Genomic_DNA"/>
</dbReference>
<evidence type="ECO:0000313" key="3">
    <source>
        <dbReference type="Proteomes" id="UP000054549"/>
    </source>
</evidence>
<feature type="region of interest" description="Disordered" evidence="1">
    <location>
        <begin position="1"/>
        <end position="41"/>
    </location>
</feature>
<evidence type="ECO:0000313" key="2">
    <source>
        <dbReference type="EMBL" id="KIL56840.1"/>
    </source>
</evidence>
<reference evidence="2 3" key="1">
    <citation type="submission" date="2014-04" db="EMBL/GenBank/DDBJ databases">
        <title>Evolutionary Origins and Diversification of the Mycorrhizal Mutualists.</title>
        <authorList>
            <consortium name="DOE Joint Genome Institute"/>
            <consortium name="Mycorrhizal Genomics Consortium"/>
            <person name="Kohler A."/>
            <person name="Kuo A."/>
            <person name="Nagy L.G."/>
            <person name="Floudas D."/>
            <person name="Copeland A."/>
            <person name="Barry K.W."/>
            <person name="Cichocki N."/>
            <person name="Veneault-Fourrey C."/>
            <person name="LaButti K."/>
            <person name="Lindquist E.A."/>
            <person name="Lipzen A."/>
            <person name="Lundell T."/>
            <person name="Morin E."/>
            <person name="Murat C."/>
            <person name="Riley R."/>
            <person name="Ohm R."/>
            <person name="Sun H."/>
            <person name="Tunlid A."/>
            <person name="Henrissat B."/>
            <person name="Grigoriev I.V."/>
            <person name="Hibbett D.S."/>
            <person name="Martin F."/>
        </authorList>
    </citation>
    <scope>NUCLEOTIDE SEQUENCE [LARGE SCALE GENOMIC DNA]</scope>
    <source>
        <strain evidence="2 3">Koide BX008</strain>
    </source>
</reference>
<protein>
    <submittedName>
        <fullName evidence="2">Uncharacterized protein</fullName>
    </submittedName>
</protein>
<proteinExistence type="predicted"/>
<name>A0A0C2S2F4_AMAMK</name>
<dbReference type="Proteomes" id="UP000054549">
    <property type="component" value="Unassembled WGS sequence"/>
</dbReference>
<gene>
    <name evidence="2" type="ORF">M378DRAFT_16732</name>
</gene>
<dbReference type="HOGENOM" id="CLU_078413_0_0_1"/>
<feature type="compositionally biased region" description="Acidic residues" evidence="1">
    <location>
        <begin position="81"/>
        <end position="97"/>
    </location>
</feature>
<feature type="compositionally biased region" description="Polar residues" evidence="1">
    <location>
        <begin position="65"/>
        <end position="74"/>
    </location>
</feature>
<feature type="region of interest" description="Disordered" evidence="1">
    <location>
        <begin position="63"/>
        <end position="98"/>
    </location>
</feature>
<keyword evidence="3" id="KW-1185">Reference proteome</keyword>
<sequence length="173" mass="20148">MEEKRKAKEEEQRLREEAEQKAKEEEEKKKQEEEERWVAEEERQWELAAAKLKQQQEAERVLQFQRGTSASSSAKKQKLMEEDEADAEETDEEEDSDVMLRKVVLGEPLEKDCDQCLKGQNQCKTIKQGCMDDRVKAKKVLAKAKRGAKGKKKSKFVDGSLYTIGNCVRYLRF</sequence>
<dbReference type="AlphaFoldDB" id="A0A0C2S2F4"/>